<feature type="region of interest" description="Disordered" evidence="1">
    <location>
        <begin position="43"/>
        <end position="65"/>
    </location>
</feature>
<dbReference type="STRING" id="74649.A0A2P6P6M8"/>
<gene>
    <name evidence="2" type="ORF">RchiOBHm_Chr7g0196491</name>
</gene>
<dbReference type="PANTHER" id="PTHR36723:SF1">
    <property type="entry name" value="F22C12.19"/>
    <property type="match status" value="1"/>
</dbReference>
<proteinExistence type="predicted"/>
<evidence type="ECO:0000313" key="2">
    <source>
        <dbReference type="EMBL" id="PRQ17576.1"/>
    </source>
</evidence>
<name>A0A2P6P6M8_ROSCH</name>
<organism evidence="2 3">
    <name type="scientific">Rosa chinensis</name>
    <name type="common">China rose</name>
    <dbReference type="NCBI Taxonomy" id="74649"/>
    <lineage>
        <taxon>Eukaryota</taxon>
        <taxon>Viridiplantae</taxon>
        <taxon>Streptophyta</taxon>
        <taxon>Embryophyta</taxon>
        <taxon>Tracheophyta</taxon>
        <taxon>Spermatophyta</taxon>
        <taxon>Magnoliopsida</taxon>
        <taxon>eudicotyledons</taxon>
        <taxon>Gunneridae</taxon>
        <taxon>Pentapetalae</taxon>
        <taxon>rosids</taxon>
        <taxon>fabids</taxon>
        <taxon>Rosales</taxon>
        <taxon>Rosaceae</taxon>
        <taxon>Rosoideae</taxon>
        <taxon>Rosoideae incertae sedis</taxon>
        <taxon>Rosa</taxon>
    </lineage>
</organism>
<dbReference type="OMA" id="CEKTRVE"/>
<feature type="region of interest" description="Disordered" evidence="1">
    <location>
        <begin position="604"/>
        <end position="675"/>
    </location>
</feature>
<dbReference type="OrthoDB" id="755659at2759"/>
<dbReference type="AlphaFoldDB" id="A0A2P6P6M8"/>
<dbReference type="PANTHER" id="PTHR36723">
    <property type="entry name" value="F22C12.19"/>
    <property type="match status" value="1"/>
</dbReference>
<keyword evidence="3" id="KW-1185">Reference proteome</keyword>
<feature type="compositionally biased region" description="Polar residues" evidence="1">
    <location>
        <begin position="301"/>
        <end position="310"/>
    </location>
</feature>
<reference evidence="2 3" key="1">
    <citation type="journal article" date="2018" name="Nat. Genet.">
        <title>The Rosa genome provides new insights in the design of modern roses.</title>
        <authorList>
            <person name="Bendahmane M."/>
        </authorList>
    </citation>
    <scope>NUCLEOTIDE SEQUENCE [LARGE SCALE GENOMIC DNA]</scope>
    <source>
        <strain evidence="3">cv. Old Blush</strain>
    </source>
</reference>
<feature type="compositionally biased region" description="Polar residues" evidence="1">
    <location>
        <begin position="606"/>
        <end position="618"/>
    </location>
</feature>
<protein>
    <submittedName>
        <fullName evidence="2">Uncharacterized protein</fullName>
    </submittedName>
</protein>
<evidence type="ECO:0000256" key="1">
    <source>
        <dbReference type="SAM" id="MobiDB-lite"/>
    </source>
</evidence>
<evidence type="ECO:0000313" key="3">
    <source>
        <dbReference type="Proteomes" id="UP000238479"/>
    </source>
</evidence>
<dbReference type="Proteomes" id="UP000238479">
    <property type="component" value="Chromosome 7"/>
</dbReference>
<feature type="region of interest" description="Disordered" evidence="1">
    <location>
        <begin position="293"/>
        <end position="327"/>
    </location>
</feature>
<dbReference type="EMBL" id="PDCK01000045">
    <property type="protein sequence ID" value="PRQ17576.1"/>
    <property type="molecule type" value="Genomic_DNA"/>
</dbReference>
<dbReference type="Gramene" id="PRQ17576">
    <property type="protein sequence ID" value="PRQ17576"/>
    <property type="gene ID" value="RchiOBHm_Chr7g0196491"/>
</dbReference>
<feature type="compositionally biased region" description="Basic residues" evidence="1">
    <location>
        <begin position="153"/>
        <end position="171"/>
    </location>
</feature>
<accession>A0A2P6P6M8</accession>
<feature type="region of interest" description="Disordered" evidence="1">
    <location>
        <begin position="151"/>
        <end position="171"/>
    </location>
</feature>
<comment type="caution">
    <text evidence="2">The sequence shown here is derived from an EMBL/GenBank/DDBJ whole genome shotgun (WGS) entry which is preliminary data.</text>
</comment>
<sequence>MDSVELTYHMKGFLRAGVTVKELEPCDVGRLVSPELCSSSRSYKDVTVGSSKSESSKLDGQHRSYQGEDLSRHLHARGRNGFLLNHGIESVQLQRKSVKVSKTGSLPFKRPRLSQLEDSDSLTGVDGIKDMPDKLGSYLAKCNSADKTQLAKQKTKFTSKRGDKRNHKLPVKTKNDSFSVKAGLASFSSAAGGNNFFGVHGLKSDNHDVTKHVDDLPLNELLDGTYKHLSLGKDKGKKPVNVNDSFLHSIRKACSILQRPRSVQPQHNAELDSHSEMKMSSLPLGTAAVVANGVNGDKGESSITDLSSSNKVHDSCSRPDSPANPLDMPLSHPNYILERLDLPHHKDLESLLLDAMKPGLFSKSTPDPCSGKQMSRQASLPPFPWSNTSSWHCRSSSDTAKLSTSRGSCQGRWLKIERNTVTSLGIATSNFTDLESMTYDQSLVPSARLKMASSTDKISPTISVLPQCELDSSAPATCLNESYAVLDSGGKVNHSGNSNDEHCSNILDAAQILCGMATNPFIRNPDGILRWSKKPSHKAMKARKLKAVEKPDDVYGSSIAVSGSDNLTRRSMDRMLMLPPKKPKLSLSDDRKDYNNFSSVRKEPISWSTPRSSRSLPSKSGKESIGSIRHSTSDVAKHSYMMPPPSKVPEKASHKRDKLRNLLTMEWSRGRDRPD</sequence>
<feature type="compositionally biased region" description="Basic and acidic residues" evidence="1">
    <location>
        <begin position="54"/>
        <end position="65"/>
    </location>
</feature>